<dbReference type="PANTHER" id="PTHR21137:SF35">
    <property type="entry name" value="ODORANT RECEPTOR 19A-RELATED"/>
    <property type="match status" value="1"/>
</dbReference>
<name>A0A834IC47_RHYFE</name>
<dbReference type="GO" id="GO:0007165">
    <property type="term" value="P:signal transduction"/>
    <property type="evidence" value="ECO:0007669"/>
    <property type="project" value="UniProtKB-KW"/>
</dbReference>
<feature type="transmembrane region" description="Helical" evidence="10">
    <location>
        <begin position="68"/>
        <end position="86"/>
    </location>
</feature>
<keyword evidence="2" id="KW-1003">Cell membrane</keyword>
<gene>
    <name evidence="11" type="ORF">GWI33_015966</name>
</gene>
<evidence type="ECO:0000256" key="7">
    <source>
        <dbReference type="ARBA" id="ARBA00023136"/>
    </source>
</evidence>
<dbReference type="OrthoDB" id="7540137at2759"/>
<feature type="transmembrane region" description="Helical" evidence="10">
    <location>
        <begin position="165"/>
        <end position="192"/>
    </location>
</feature>
<dbReference type="EMBL" id="JAACXV010014015">
    <property type="protein sequence ID" value="KAF7271122.1"/>
    <property type="molecule type" value="Genomic_DNA"/>
</dbReference>
<dbReference type="GO" id="GO:0005886">
    <property type="term" value="C:plasma membrane"/>
    <property type="evidence" value="ECO:0007669"/>
    <property type="project" value="UniProtKB-SubCell"/>
</dbReference>
<dbReference type="PANTHER" id="PTHR21137">
    <property type="entry name" value="ODORANT RECEPTOR"/>
    <property type="match status" value="1"/>
</dbReference>
<keyword evidence="3 10" id="KW-0716">Sensory transduction</keyword>
<keyword evidence="7 10" id="KW-0472">Membrane</keyword>
<dbReference type="GO" id="GO:0005549">
    <property type="term" value="F:odorant binding"/>
    <property type="evidence" value="ECO:0007669"/>
    <property type="project" value="InterPro"/>
</dbReference>
<evidence type="ECO:0000256" key="5">
    <source>
        <dbReference type="ARBA" id="ARBA00022725"/>
    </source>
</evidence>
<feature type="transmembrane region" description="Helical" evidence="10">
    <location>
        <begin position="352"/>
        <end position="371"/>
    </location>
</feature>
<evidence type="ECO:0000313" key="12">
    <source>
        <dbReference type="Proteomes" id="UP000625711"/>
    </source>
</evidence>
<evidence type="ECO:0000256" key="6">
    <source>
        <dbReference type="ARBA" id="ARBA00022989"/>
    </source>
</evidence>
<keyword evidence="12" id="KW-1185">Reference proteome</keyword>
<keyword evidence="9 10" id="KW-0807">Transducer</keyword>
<feature type="transmembrane region" description="Helical" evidence="10">
    <location>
        <begin position="285"/>
        <end position="306"/>
    </location>
</feature>
<comment type="subcellular location">
    <subcellularLocation>
        <location evidence="1 10">Cell membrane</location>
        <topology evidence="1 10">Multi-pass membrane protein</topology>
    </subcellularLocation>
</comment>
<dbReference type="Proteomes" id="UP000625711">
    <property type="component" value="Unassembled WGS sequence"/>
</dbReference>
<keyword evidence="4 10" id="KW-0812">Transmembrane</keyword>
<dbReference type="GO" id="GO:0004984">
    <property type="term" value="F:olfactory receptor activity"/>
    <property type="evidence" value="ECO:0007669"/>
    <property type="project" value="InterPro"/>
</dbReference>
<evidence type="ECO:0000256" key="4">
    <source>
        <dbReference type="ARBA" id="ARBA00022692"/>
    </source>
</evidence>
<evidence type="ECO:0000313" key="11">
    <source>
        <dbReference type="EMBL" id="KAF7271122.1"/>
    </source>
</evidence>
<evidence type="ECO:0000256" key="1">
    <source>
        <dbReference type="ARBA" id="ARBA00004651"/>
    </source>
</evidence>
<evidence type="ECO:0000256" key="10">
    <source>
        <dbReference type="RuleBase" id="RU351113"/>
    </source>
</evidence>
<feature type="transmembrane region" description="Helical" evidence="10">
    <location>
        <begin position="123"/>
        <end position="145"/>
    </location>
</feature>
<feature type="transmembrane region" description="Helical" evidence="10">
    <location>
        <begin position="257"/>
        <end position="279"/>
    </location>
</feature>
<dbReference type="Pfam" id="PF02949">
    <property type="entry name" value="7tm_6"/>
    <property type="match status" value="1"/>
</dbReference>
<comment type="similarity">
    <text evidence="10">Belongs to the insect chemoreceptor superfamily. Heteromeric odorant receptor channel (TC 1.A.69) family.</text>
</comment>
<reference evidence="11" key="1">
    <citation type="submission" date="2020-08" db="EMBL/GenBank/DDBJ databases">
        <title>Genome sequencing and assembly of the red palm weevil Rhynchophorus ferrugineus.</title>
        <authorList>
            <person name="Dias G.B."/>
            <person name="Bergman C.M."/>
            <person name="Manee M."/>
        </authorList>
    </citation>
    <scope>NUCLEOTIDE SEQUENCE</scope>
    <source>
        <strain evidence="11">AA-2017</strain>
        <tissue evidence="11">Whole larva</tissue>
    </source>
</reference>
<evidence type="ECO:0000256" key="8">
    <source>
        <dbReference type="ARBA" id="ARBA00023170"/>
    </source>
</evidence>
<sequence>MISNDLLKLIQIPGQLLTALGLWPLKQPSATYRLRTSLTFATITLLATCLTINALYRITDFLQLSKSLYLLISVSLSIMKITVLLLKEDALFVILELLNKPSFLSYLPKYSQHLQGTYRAFRIFTPVYIGHVIVFLILLCIFPSLEGKRLPLDFPFFNYGPYYYPFYAFEVFGTAVSALANVSMDVFTLVLISISTVQLRILNNKLVDTDRHSNVYVSETDVNYVELSTVKYLSECCIHFSDIENFATLTEKFVSTIIFFQLGASVVAICNSCIMILSVEAFSTQSIAIIIYLNSMFAELGMYCYFGNELYLQSMEIHQSCYFSKWYDRGSAVKKILFILMERTKRPLQMKGCNFIALSATTFVSILKWSYSYFTLLRNTMQESN</sequence>
<keyword evidence="8 10" id="KW-0675">Receptor</keyword>
<comment type="caution">
    <text evidence="11">The sequence shown here is derived from an EMBL/GenBank/DDBJ whole genome shotgun (WGS) entry which is preliminary data.</text>
</comment>
<dbReference type="AlphaFoldDB" id="A0A834IC47"/>
<dbReference type="InterPro" id="IPR004117">
    <property type="entry name" value="7tm6_olfct_rcpt"/>
</dbReference>
<feature type="transmembrane region" description="Helical" evidence="10">
    <location>
        <begin position="37"/>
        <end position="56"/>
    </location>
</feature>
<proteinExistence type="inferred from homology"/>
<keyword evidence="5 10" id="KW-0552">Olfaction</keyword>
<accession>A0A834IC47</accession>
<keyword evidence="6 10" id="KW-1133">Transmembrane helix</keyword>
<evidence type="ECO:0000256" key="2">
    <source>
        <dbReference type="ARBA" id="ARBA00022475"/>
    </source>
</evidence>
<organism evidence="11 12">
    <name type="scientific">Rhynchophorus ferrugineus</name>
    <name type="common">Red palm weevil</name>
    <name type="synonym">Curculio ferrugineus</name>
    <dbReference type="NCBI Taxonomy" id="354439"/>
    <lineage>
        <taxon>Eukaryota</taxon>
        <taxon>Metazoa</taxon>
        <taxon>Ecdysozoa</taxon>
        <taxon>Arthropoda</taxon>
        <taxon>Hexapoda</taxon>
        <taxon>Insecta</taxon>
        <taxon>Pterygota</taxon>
        <taxon>Neoptera</taxon>
        <taxon>Endopterygota</taxon>
        <taxon>Coleoptera</taxon>
        <taxon>Polyphaga</taxon>
        <taxon>Cucujiformia</taxon>
        <taxon>Curculionidae</taxon>
        <taxon>Dryophthorinae</taxon>
        <taxon>Rhynchophorus</taxon>
    </lineage>
</organism>
<evidence type="ECO:0000256" key="9">
    <source>
        <dbReference type="ARBA" id="ARBA00023224"/>
    </source>
</evidence>
<protein>
    <recommendedName>
        <fullName evidence="10">Odorant receptor</fullName>
    </recommendedName>
</protein>
<evidence type="ECO:0000256" key="3">
    <source>
        <dbReference type="ARBA" id="ARBA00022606"/>
    </source>
</evidence>